<organism evidence="3 4">
    <name type="scientific">Streptomyces zagrosensis</name>
    <dbReference type="NCBI Taxonomy" id="1042984"/>
    <lineage>
        <taxon>Bacteria</taxon>
        <taxon>Bacillati</taxon>
        <taxon>Actinomycetota</taxon>
        <taxon>Actinomycetes</taxon>
        <taxon>Kitasatosporales</taxon>
        <taxon>Streptomycetaceae</taxon>
        <taxon>Streptomyces</taxon>
    </lineage>
</organism>
<dbReference type="InterPro" id="IPR031100">
    <property type="entry name" value="LOG_fam"/>
</dbReference>
<keyword evidence="2" id="KW-0203">Cytokinin biosynthesis</keyword>
<dbReference type="GO" id="GO:0009691">
    <property type="term" value="P:cytokinin biosynthetic process"/>
    <property type="evidence" value="ECO:0007669"/>
    <property type="project" value="UniProtKB-UniRule"/>
</dbReference>
<evidence type="ECO:0000256" key="2">
    <source>
        <dbReference type="RuleBase" id="RU363015"/>
    </source>
</evidence>
<dbReference type="Proteomes" id="UP000588098">
    <property type="component" value="Unassembled WGS sequence"/>
</dbReference>
<accession>A0A7W9QFE6</accession>
<keyword evidence="4" id="KW-1185">Reference proteome</keyword>
<name>A0A7W9QFE6_9ACTN</name>
<evidence type="ECO:0000313" key="3">
    <source>
        <dbReference type="EMBL" id="MBB5938989.1"/>
    </source>
</evidence>
<protein>
    <recommendedName>
        <fullName evidence="2">Cytokinin riboside 5'-monophosphate phosphoribohydrolase</fullName>
        <ecNumber evidence="2">3.2.2.n1</ecNumber>
    </recommendedName>
</protein>
<keyword evidence="2" id="KW-0378">Hydrolase</keyword>
<dbReference type="AlphaFoldDB" id="A0A7W9QFE6"/>
<dbReference type="PANTHER" id="PTHR31223">
    <property type="entry name" value="LOG FAMILY PROTEIN YJL055W"/>
    <property type="match status" value="1"/>
</dbReference>
<reference evidence="3 4" key="1">
    <citation type="submission" date="2020-08" db="EMBL/GenBank/DDBJ databases">
        <title>Genomic Encyclopedia of Type Strains, Phase III (KMG-III): the genomes of soil and plant-associated and newly described type strains.</title>
        <authorList>
            <person name="Whitman W."/>
        </authorList>
    </citation>
    <scope>NUCLEOTIDE SEQUENCE [LARGE SCALE GENOMIC DNA]</scope>
    <source>
        <strain evidence="3 4">CECT 8305</strain>
    </source>
</reference>
<dbReference type="Pfam" id="PF03641">
    <property type="entry name" value="Lysine_decarbox"/>
    <property type="match status" value="1"/>
</dbReference>
<dbReference type="GO" id="GO:0005829">
    <property type="term" value="C:cytosol"/>
    <property type="evidence" value="ECO:0007669"/>
    <property type="project" value="TreeGrafter"/>
</dbReference>
<dbReference type="NCBIfam" id="TIGR00730">
    <property type="entry name" value="Rossman fold protein, TIGR00730 family"/>
    <property type="match status" value="1"/>
</dbReference>
<dbReference type="Gene3D" id="3.40.50.450">
    <property type="match status" value="1"/>
</dbReference>
<dbReference type="RefSeq" id="WP_184577345.1">
    <property type="nucleotide sequence ID" value="NZ_JACHJL010000020.1"/>
</dbReference>
<sequence>MDISDAGRPGGPRVSLCVFCGVSGGRTPRYARAADELGELIARRGHRLVYGAGGIGLMGALAHGAARHRGDILGVIPKFLRAREMGDELPRQQVWLTEDLLERKRVMIDRSDAFIALPGGYGTLDEVLEVISMAALGLPVGPLVLVDVDDDWRVFTTLVEDLFRRDFTRRTDLFQRAATPAEALDLAEAGLAPGLAATTTG</sequence>
<dbReference type="EMBL" id="JACHJL010000020">
    <property type="protein sequence ID" value="MBB5938989.1"/>
    <property type="molecule type" value="Genomic_DNA"/>
</dbReference>
<proteinExistence type="inferred from homology"/>
<evidence type="ECO:0000313" key="4">
    <source>
        <dbReference type="Proteomes" id="UP000588098"/>
    </source>
</evidence>
<dbReference type="GO" id="GO:0016799">
    <property type="term" value="F:hydrolase activity, hydrolyzing N-glycosyl compounds"/>
    <property type="evidence" value="ECO:0007669"/>
    <property type="project" value="TreeGrafter"/>
</dbReference>
<dbReference type="EC" id="3.2.2.n1" evidence="2"/>
<evidence type="ECO:0000256" key="1">
    <source>
        <dbReference type="ARBA" id="ARBA00006763"/>
    </source>
</evidence>
<comment type="catalytic activity">
    <reaction evidence="2">
        <text>9-ribosyl-trans-zeatin 5'-phosphate + H2O = trans-zeatin + D-ribose 5-phosphate</text>
        <dbReference type="Rhea" id="RHEA:48564"/>
        <dbReference type="ChEBI" id="CHEBI:15377"/>
        <dbReference type="ChEBI" id="CHEBI:16522"/>
        <dbReference type="ChEBI" id="CHEBI:78346"/>
        <dbReference type="ChEBI" id="CHEBI:87947"/>
        <dbReference type="EC" id="3.2.2.n1"/>
    </reaction>
</comment>
<dbReference type="PANTHER" id="PTHR31223:SF70">
    <property type="entry name" value="LOG FAMILY PROTEIN YJL055W"/>
    <property type="match status" value="1"/>
</dbReference>
<comment type="catalytic activity">
    <reaction evidence="2">
        <text>N(6)-(dimethylallyl)adenosine 5'-phosphate + H2O = N(6)-dimethylallyladenine + D-ribose 5-phosphate</text>
        <dbReference type="Rhea" id="RHEA:48560"/>
        <dbReference type="ChEBI" id="CHEBI:15377"/>
        <dbReference type="ChEBI" id="CHEBI:17660"/>
        <dbReference type="ChEBI" id="CHEBI:57526"/>
        <dbReference type="ChEBI" id="CHEBI:78346"/>
        <dbReference type="EC" id="3.2.2.n1"/>
    </reaction>
</comment>
<comment type="similarity">
    <text evidence="1 2">Belongs to the LOG family.</text>
</comment>
<dbReference type="SUPFAM" id="SSF102405">
    <property type="entry name" value="MCP/YpsA-like"/>
    <property type="match status" value="1"/>
</dbReference>
<gene>
    <name evidence="3" type="ORF">FHS42_006081</name>
</gene>
<comment type="caution">
    <text evidence="3">The sequence shown here is derived from an EMBL/GenBank/DDBJ whole genome shotgun (WGS) entry which is preliminary data.</text>
</comment>
<dbReference type="InterPro" id="IPR005269">
    <property type="entry name" value="LOG"/>
</dbReference>